<dbReference type="InterPro" id="IPR036259">
    <property type="entry name" value="MFS_trans_sf"/>
</dbReference>
<dbReference type="EMBL" id="NIOF01000021">
    <property type="protein sequence ID" value="OWQ83414.1"/>
    <property type="molecule type" value="Genomic_DNA"/>
</dbReference>
<name>A0A246IT70_9BURK</name>
<proteinExistence type="predicted"/>
<keyword evidence="9" id="KW-1185">Reference proteome</keyword>
<feature type="transmembrane region" description="Helical" evidence="6">
    <location>
        <begin position="135"/>
        <end position="157"/>
    </location>
</feature>
<evidence type="ECO:0000256" key="3">
    <source>
        <dbReference type="ARBA" id="ARBA00022692"/>
    </source>
</evidence>
<evidence type="ECO:0000256" key="4">
    <source>
        <dbReference type="ARBA" id="ARBA00022989"/>
    </source>
</evidence>
<evidence type="ECO:0000256" key="2">
    <source>
        <dbReference type="ARBA" id="ARBA00022475"/>
    </source>
</evidence>
<dbReference type="Pfam" id="PF07690">
    <property type="entry name" value="MFS_1"/>
    <property type="match status" value="1"/>
</dbReference>
<evidence type="ECO:0000259" key="7">
    <source>
        <dbReference type="PROSITE" id="PS50850"/>
    </source>
</evidence>
<feature type="transmembrane region" description="Helical" evidence="6">
    <location>
        <begin position="253"/>
        <end position="273"/>
    </location>
</feature>
<feature type="transmembrane region" description="Helical" evidence="6">
    <location>
        <begin position="51"/>
        <end position="70"/>
    </location>
</feature>
<comment type="caution">
    <text evidence="8">The sequence shown here is derived from an EMBL/GenBank/DDBJ whole genome shotgun (WGS) entry which is preliminary data.</text>
</comment>
<dbReference type="CDD" id="cd17324">
    <property type="entry name" value="MFS_NepI_like"/>
    <property type="match status" value="1"/>
</dbReference>
<dbReference type="SUPFAM" id="SSF103473">
    <property type="entry name" value="MFS general substrate transporter"/>
    <property type="match status" value="1"/>
</dbReference>
<feature type="transmembrane region" description="Helical" evidence="6">
    <location>
        <begin position="12"/>
        <end position="39"/>
    </location>
</feature>
<keyword evidence="2" id="KW-1003">Cell membrane</keyword>
<dbReference type="OrthoDB" id="9812221at2"/>
<keyword evidence="3 6" id="KW-0812">Transmembrane</keyword>
<dbReference type="GO" id="GO:0022857">
    <property type="term" value="F:transmembrane transporter activity"/>
    <property type="evidence" value="ECO:0007669"/>
    <property type="project" value="InterPro"/>
</dbReference>
<dbReference type="PROSITE" id="PS50850">
    <property type="entry name" value="MFS"/>
    <property type="match status" value="1"/>
</dbReference>
<organism evidence="8 9">
    <name type="scientific">Roseateles aquatilis</name>
    <dbReference type="NCBI Taxonomy" id="431061"/>
    <lineage>
        <taxon>Bacteria</taxon>
        <taxon>Pseudomonadati</taxon>
        <taxon>Pseudomonadota</taxon>
        <taxon>Betaproteobacteria</taxon>
        <taxon>Burkholderiales</taxon>
        <taxon>Sphaerotilaceae</taxon>
        <taxon>Roseateles</taxon>
    </lineage>
</organism>
<dbReference type="InterPro" id="IPR020846">
    <property type="entry name" value="MFS_dom"/>
</dbReference>
<feature type="transmembrane region" description="Helical" evidence="6">
    <location>
        <begin position="102"/>
        <end position="123"/>
    </location>
</feature>
<feature type="transmembrane region" description="Helical" evidence="6">
    <location>
        <begin position="377"/>
        <end position="397"/>
    </location>
</feature>
<reference evidence="8 9" key="1">
    <citation type="journal article" date="2008" name="Int. J. Syst. Evol. Microbiol.">
        <title>Description of Roseateles aquatilis sp. nov. and Roseateles terrae sp. nov., in the class Betaproteobacteria, and emended description of the genus Roseateles.</title>
        <authorList>
            <person name="Gomila M."/>
            <person name="Bowien B."/>
            <person name="Falsen E."/>
            <person name="Moore E.R."/>
            <person name="Lalucat J."/>
        </authorList>
    </citation>
    <scope>NUCLEOTIDE SEQUENCE [LARGE SCALE GENOMIC DNA]</scope>
    <source>
        <strain evidence="8 9">CCUG 48205</strain>
    </source>
</reference>
<dbReference type="PANTHER" id="PTHR43124:SF3">
    <property type="entry name" value="CHLORAMPHENICOL EFFLUX PUMP RV0191"/>
    <property type="match status" value="1"/>
</dbReference>
<evidence type="ECO:0000256" key="6">
    <source>
        <dbReference type="SAM" id="Phobius"/>
    </source>
</evidence>
<evidence type="ECO:0000313" key="9">
    <source>
        <dbReference type="Proteomes" id="UP000197468"/>
    </source>
</evidence>
<dbReference type="GO" id="GO:0005886">
    <property type="term" value="C:plasma membrane"/>
    <property type="evidence" value="ECO:0007669"/>
    <property type="project" value="UniProtKB-SubCell"/>
</dbReference>
<dbReference type="Proteomes" id="UP000197468">
    <property type="component" value="Unassembled WGS sequence"/>
</dbReference>
<keyword evidence="5 6" id="KW-0472">Membrane</keyword>
<dbReference type="PANTHER" id="PTHR43124">
    <property type="entry name" value="PURINE EFFLUX PUMP PBUE"/>
    <property type="match status" value="1"/>
</dbReference>
<dbReference type="InterPro" id="IPR011701">
    <property type="entry name" value="MFS"/>
</dbReference>
<dbReference type="InterPro" id="IPR050189">
    <property type="entry name" value="MFS_Efflux_Transporters"/>
</dbReference>
<gene>
    <name evidence="8" type="ORF">CDN99_26500</name>
</gene>
<feature type="domain" description="Major facilitator superfamily (MFS) profile" evidence="7">
    <location>
        <begin position="11"/>
        <end position="402"/>
    </location>
</feature>
<feature type="transmembrane region" description="Helical" evidence="6">
    <location>
        <begin position="304"/>
        <end position="323"/>
    </location>
</feature>
<evidence type="ECO:0000256" key="5">
    <source>
        <dbReference type="ARBA" id="ARBA00023136"/>
    </source>
</evidence>
<dbReference type="AlphaFoldDB" id="A0A246IT70"/>
<evidence type="ECO:0000256" key="1">
    <source>
        <dbReference type="ARBA" id="ARBA00004651"/>
    </source>
</evidence>
<sequence length="414" mass="43352">MQPFTPYQRLAAGLMALLQFTVVLDFMIMSPLGVMIMPALQMSSGEFGTAVSAYAFSAGIAGLLTAGFADRFDRKRLLLFFFGGFLLGTLWCGLATSFPSLLAARIVTGLFGGVIGSVIMAITADLFPPAQRGRVMGLLQGGFAASQVLGLPFSIYIASRFDWHAPFIAIVLFGLVAAVVIAVKLKPVNAHLGARGTGQHSAARHLLQTVRVSRQQLAFALTALLTTGGFMLMPFASAFVVHNVGIPLDHLPVIYLVTGICTLVFSPLIGRVADRVGAMPVFYVGCAITIATVAFYTHLGPSPLWVLIAVNVVMFVGIFSRMIPAQVTLAGVPAPEQRGSFNAINSALQQLAGGLASLVAGHIVHIGPDGHVNDFPLVGYVVIGSTLIAALLMRALVRGAPAVAATAAPASPAR</sequence>
<comment type="subcellular location">
    <subcellularLocation>
        <location evidence="1">Cell membrane</location>
        <topology evidence="1">Multi-pass membrane protein</topology>
    </subcellularLocation>
</comment>
<dbReference type="Gene3D" id="1.20.1250.20">
    <property type="entry name" value="MFS general substrate transporter like domains"/>
    <property type="match status" value="1"/>
</dbReference>
<evidence type="ECO:0000313" key="8">
    <source>
        <dbReference type="EMBL" id="OWQ83414.1"/>
    </source>
</evidence>
<feature type="transmembrane region" description="Helical" evidence="6">
    <location>
        <begin position="344"/>
        <end position="365"/>
    </location>
</feature>
<feature type="transmembrane region" description="Helical" evidence="6">
    <location>
        <begin position="280"/>
        <end position="298"/>
    </location>
</feature>
<accession>A0A246IT70</accession>
<feature type="transmembrane region" description="Helical" evidence="6">
    <location>
        <begin position="163"/>
        <end position="185"/>
    </location>
</feature>
<feature type="transmembrane region" description="Helical" evidence="6">
    <location>
        <begin position="217"/>
        <end position="241"/>
    </location>
</feature>
<protein>
    <submittedName>
        <fullName evidence="8">MFS transporter</fullName>
    </submittedName>
</protein>
<keyword evidence="4 6" id="KW-1133">Transmembrane helix</keyword>
<feature type="transmembrane region" description="Helical" evidence="6">
    <location>
        <begin position="77"/>
        <end position="96"/>
    </location>
</feature>